<dbReference type="AlphaFoldDB" id="A0A0S4W1T2"/>
<accession>A0A0S4W1T2</accession>
<feature type="transmembrane region" description="Helical" evidence="6">
    <location>
        <begin position="183"/>
        <end position="202"/>
    </location>
</feature>
<name>A0A0S4W1T2_RALSL</name>
<feature type="transmembrane region" description="Helical" evidence="6">
    <location>
        <begin position="114"/>
        <end position="135"/>
    </location>
</feature>
<evidence type="ECO:0000313" key="10">
    <source>
        <dbReference type="EMBL" id="CUV60674.1"/>
    </source>
</evidence>
<proteinExistence type="predicted"/>
<dbReference type="EMBL" id="LN899825">
    <property type="protein sequence ID" value="CUV35514.1"/>
    <property type="molecule type" value="Genomic_DNA"/>
</dbReference>
<evidence type="ECO:0000256" key="4">
    <source>
        <dbReference type="ARBA" id="ARBA00022989"/>
    </source>
</evidence>
<dbReference type="EMBL" id="LN899823">
    <property type="protein sequence ID" value="CUV22854.1"/>
    <property type="molecule type" value="Genomic_DNA"/>
</dbReference>
<dbReference type="GO" id="GO:0015171">
    <property type="term" value="F:amino acid transmembrane transporter activity"/>
    <property type="evidence" value="ECO:0007669"/>
    <property type="project" value="TreeGrafter"/>
</dbReference>
<evidence type="ECO:0000256" key="6">
    <source>
        <dbReference type="SAM" id="Phobius"/>
    </source>
</evidence>
<evidence type="ECO:0000313" key="8">
    <source>
        <dbReference type="EMBL" id="CUV35514.1"/>
    </source>
</evidence>
<keyword evidence="4 6" id="KW-1133">Transmembrane helix</keyword>
<dbReference type="EMBL" id="LN899822">
    <property type="protein sequence ID" value="CUV60674.1"/>
    <property type="molecule type" value="Genomic_DNA"/>
</dbReference>
<evidence type="ECO:0000256" key="3">
    <source>
        <dbReference type="ARBA" id="ARBA00022692"/>
    </source>
</evidence>
<organism evidence="9">
    <name type="scientific">Ralstonia solanacearum</name>
    <name type="common">Pseudomonas solanacearum</name>
    <dbReference type="NCBI Taxonomy" id="305"/>
    <lineage>
        <taxon>Bacteria</taxon>
        <taxon>Pseudomonadati</taxon>
        <taxon>Pseudomonadota</taxon>
        <taxon>Betaproteobacteria</taxon>
        <taxon>Burkholderiales</taxon>
        <taxon>Burkholderiaceae</taxon>
        <taxon>Ralstonia</taxon>
        <taxon>Ralstonia solanacearum species complex</taxon>
    </lineage>
</organism>
<dbReference type="PANTHER" id="PTHR30086:SF20">
    <property type="entry name" value="ARGININE EXPORTER PROTEIN ARGO-RELATED"/>
    <property type="match status" value="1"/>
</dbReference>
<feature type="transmembrane region" description="Helical" evidence="6">
    <location>
        <begin position="37"/>
        <end position="64"/>
    </location>
</feature>
<evidence type="ECO:0000256" key="2">
    <source>
        <dbReference type="ARBA" id="ARBA00022475"/>
    </source>
</evidence>
<dbReference type="PANTHER" id="PTHR30086">
    <property type="entry name" value="ARGININE EXPORTER PROTEIN ARGO"/>
    <property type="match status" value="1"/>
</dbReference>
<feature type="transmembrane region" description="Helical" evidence="6">
    <location>
        <begin position="141"/>
        <end position="163"/>
    </location>
</feature>
<reference evidence="9" key="1">
    <citation type="submission" date="2015-10" db="EMBL/GenBank/DDBJ databases">
        <authorList>
            <person name="Gilbert D.G."/>
        </authorList>
    </citation>
    <scope>NUCLEOTIDE SEQUENCE</scope>
    <source>
        <strain evidence="9">Phyl III-seqv23</strain>
    </source>
</reference>
<keyword evidence="2" id="KW-1003">Cell membrane</keyword>
<protein>
    <submittedName>
        <fullName evidence="9">Putative amino acid exporter transmembrane protein</fullName>
    </submittedName>
</protein>
<comment type="subcellular location">
    <subcellularLocation>
        <location evidence="1">Cell membrane</location>
        <topology evidence="1">Multi-pass membrane protein</topology>
    </subcellularLocation>
</comment>
<dbReference type="PIRSF" id="PIRSF006324">
    <property type="entry name" value="LeuE"/>
    <property type="match status" value="1"/>
</dbReference>
<dbReference type="EMBL" id="LN899826">
    <property type="protein sequence ID" value="CUV40775.1"/>
    <property type="molecule type" value="Genomic_DNA"/>
</dbReference>
<keyword evidence="5 6" id="KW-0472">Membrane</keyword>
<evidence type="ECO:0000313" key="9">
    <source>
        <dbReference type="EMBL" id="CUV40775.1"/>
    </source>
</evidence>
<dbReference type="GO" id="GO:0005886">
    <property type="term" value="C:plasma membrane"/>
    <property type="evidence" value="ECO:0007669"/>
    <property type="project" value="UniProtKB-SubCell"/>
</dbReference>
<evidence type="ECO:0000256" key="1">
    <source>
        <dbReference type="ARBA" id="ARBA00004651"/>
    </source>
</evidence>
<evidence type="ECO:0000256" key="5">
    <source>
        <dbReference type="ARBA" id="ARBA00023136"/>
    </source>
</evidence>
<gene>
    <name evidence="10" type="ORF">RD1301_v1_1060011</name>
    <name evidence="7" type="ORF">RUN1744_v1_260022</name>
    <name evidence="8" type="ORF">TD1301_v1_1480011</name>
    <name evidence="9" type="ORF">TF3108_v1_560020</name>
</gene>
<dbReference type="Pfam" id="PF01810">
    <property type="entry name" value="LysE"/>
    <property type="match status" value="1"/>
</dbReference>
<sequence length="206" mass="21158">MLPSLTFLFAATLLAITPGPGIAYVVARTVAGGKAEGIASCIGTAVGGTVHALAAALGLSLLIAQSALAYSIVKYLGAAYLIYLGIRILASRAQPAALPTIQRAGARKAFRDGVIVEALNIKTAMFFLAFIPQFVTAGHGFALQFIVLGTTCVALNTAVDLLAVSAASRFVASGTVRAARERLLSRVSGVTMLSLGVLVAVANRER</sequence>
<evidence type="ECO:0000313" key="7">
    <source>
        <dbReference type="EMBL" id="CUV22854.1"/>
    </source>
</evidence>
<keyword evidence="3 6" id="KW-0812">Transmembrane</keyword>
<dbReference type="InterPro" id="IPR001123">
    <property type="entry name" value="LeuE-type"/>
</dbReference>